<reference evidence="1" key="1">
    <citation type="submission" date="2021-06" db="EMBL/GenBank/DDBJ databases">
        <authorList>
            <person name="Kallberg Y."/>
            <person name="Tangrot J."/>
            <person name="Rosling A."/>
        </authorList>
    </citation>
    <scope>NUCLEOTIDE SEQUENCE</scope>
    <source>
        <strain evidence="1">IN212</strain>
    </source>
</reference>
<dbReference type="Proteomes" id="UP000789396">
    <property type="component" value="Unassembled WGS sequence"/>
</dbReference>
<evidence type="ECO:0000313" key="2">
    <source>
        <dbReference type="Proteomes" id="UP000789396"/>
    </source>
</evidence>
<dbReference type="AlphaFoldDB" id="A0A9N9HSR9"/>
<organism evidence="1 2">
    <name type="scientific">Racocetra fulgida</name>
    <dbReference type="NCBI Taxonomy" id="60492"/>
    <lineage>
        <taxon>Eukaryota</taxon>
        <taxon>Fungi</taxon>
        <taxon>Fungi incertae sedis</taxon>
        <taxon>Mucoromycota</taxon>
        <taxon>Glomeromycotina</taxon>
        <taxon>Glomeromycetes</taxon>
        <taxon>Diversisporales</taxon>
        <taxon>Gigasporaceae</taxon>
        <taxon>Racocetra</taxon>
    </lineage>
</organism>
<evidence type="ECO:0000313" key="1">
    <source>
        <dbReference type="EMBL" id="CAG8704229.1"/>
    </source>
</evidence>
<comment type="caution">
    <text evidence="1">The sequence shown here is derived from an EMBL/GenBank/DDBJ whole genome shotgun (WGS) entry which is preliminary data.</text>
</comment>
<feature type="non-terminal residue" evidence="1">
    <location>
        <position position="158"/>
    </location>
</feature>
<keyword evidence="2" id="KW-1185">Reference proteome</keyword>
<dbReference type="EMBL" id="CAJVPZ010021039">
    <property type="protein sequence ID" value="CAG8704229.1"/>
    <property type="molecule type" value="Genomic_DNA"/>
</dbReference>
<gene>
    <name evidence="1" type="ORF">RFULGI_LOCUS10536</name>
</gene>
<dbReference type="OrthoDB" id="10402184at2759"/>
<accession>A0A9N9HSR9</accession>
<proteinExistence type="predicted"/>
<protein>
    <submittedName>
        <fullName evidence="1">3109_t:CDS:1</fullName>
    </submittedName>
</protein>
<name>A0A9N9HSR9_9GLOM</name>
<sequence>LEKYYTEFAVYQIATKEFAKYKFKTFYIGESLLIEELTKKTITMIIGCFAFKDGLNLNIKPNFMNGKTTNLLSIYKYNPKGRHSNIAKATHRQTIISVAGELIFVKKSVFVLCETIEWNYPMQENSKSQACDEVKHLMKIAEIFESKNQNQQIRKVTM</sequence>